<dbReference type="EMBL" id="IACI01095238">
    <property type="protein sequence ID" value="LAA30978.1"/>
    <property type="molecule type" value="Transcribed_RNA"/>
</dbReference>
<name>A0A2H6NER5_9SAUR</name>
<proteinExistence type="predicted"/>
<protein>
    <submittedName>
        <fullName evidence="1">Uncharacterized protein</fullName>
    </submittedName>
</protein>
<sequence length="99" mass="11080">MCLLPLAVMSVPLGPLQVMQIPVYLSDEIRTTVGSTVQTRNSKIPKSTKKTSHVTSRVHIQHVSEGDIRQWGFLTHRHGPVKSPDCGKQGFFFFFSSQL</sequence>
<reference evidence="1" key="2">
    <citation type="submission" date="2017-12" db="EMBL/GenBank/DDBJ databases">
        <title>Coralsnake Venomics: Analyses of Venom Gland Transcriptomes and Proteomes of Six Brazilian Taxa.</title>
        <authorList>
            <person name="Aird S.D."/>
            <person name="Jorge da Silva N."/>
            <person name="Qiu L."/>
            <person name="Villar-Briones A."/>
            <person name="Aparecida-Saddi V."/>
            <person name="Campos-Telles M.P."/>
            <person name="Grau M."/>
            <person name="Mikheyev A.S."/>
        </authorList>
    </citation>
    <scope>NUCLEOTIDE SEQUENCE</scope>
    <source>
        <tissue evidence="1">Venom_gland</tissue>
    </source>
</reference>
<organism evidence="1">
    <name type="scientific">Micrurus carvalhoi</name>
    <dbReference type="NCBI Taxonomy" id="3147026"/>
    <lineage>
        <taxon>Eukaryota</taxon>
        <taxon>Metazoa</taxon>
        <taxon>Chordata</taxon>
        <taxon>Craniata</taxon>
        <taxon>Vertebrata</taxon>
        <taxon>Euteleostomi</taxon>
        <taxon>Lepidosauria</taxon>
        <taxon>Squamata</taxon>
        <taxon>Bifurcata</taxon>
        <taxon>Unidentata</taxon>
        <taxon>Episquamata</taxon>
        <taxon>Toxicofera</taxon>
        <taxon>Serpentes</taxon>
        <taxon>Colubroidea</taxon>
        <taxon>Elapidae</taxon>
        <taxon>Elapinae</taxon>
        <taxon>Micrurus</taxon>
    </lineage>
</organism>
<dbReference type="AlphaFoldDB" id="A0A2H6NER5"/>
<reference evidence="1" key="1">
    <citation type="submission" date="2017-07" db="EMBL/GenBank/DDBJ databases">
        <authorList>
            <person name="Mikheyev A."/>
            <person name="Grau M."/>
        </authorList>
    </citation>
    <scope>NUCLEOTIDE SEQUENCE</scope>
    <source>
        <tissue evidence="1">Venom_gland</tissue>
    </source>
</reference>
<evidence type="ECO:0000313" key="1">
    <source>
        <dbReference type="EMBL" id="LAA30978.1"/>
    </source>
</evidence>
<accession>A0A2H6NER5</accession>